<reference evidence="5" key="1">
    <citation type="submission" date="2022-10" db="EMBL/GenBank/DDBJ databases">
        <title>Genome assembly of Pristionchus species.</title>
        <authorList>
            <person name="Yoshida K."/>
            <person name="Sommer R.J."/>
        </authorList>
    </citation>
    <scope>NUCLEOTIDE SEQUENCE [LARGE SCALE GENOMIC DNA]</scope>
    <source>
        <strain evidence="5">RS5460</strain>
    </source>
</reference>
<dbReference type="PANTHER" id="PTHR15045:SF1">
    <property type="entry name" value="FUCOSE-1-PHOSPHATE GUANYLYLTRANSFERASE"/>
    <property type="match status" value="1"/>
</dbReference>
<gene>
    <name evidence="4" type="ORF">PMAYCL1PPCAC_14682</name>
</gene>
<dbReference type="GO" id="GO:0016772">
    <property type="term" value="F:transferase activity, transferring phosphorus-containing groups"/>
    <property type="evidence" value="ECO:0007669"/>
    <property type="project" value="InterPro"/>
</dbReference>
<dbReference type="AlphaFoldDB" id="A0AAN4ZU04"/>
<dbReference type="GO" id="GO:0000166">
    <property type="term" value="F:nucleotide binding"/>
    <property type="evidence" value="ECO:0007669"/>
    <property type="project" value="UniProtKB-KW"/>
</dbReference>
<dbReference type="PANTHER" id="PTHR15045">
    <property type="entry name" value="FUCOSE-1-PHOSPHATE GUANYLYLTRANSFERASE"/>
    <property type="match status" value="1"/>
</dbReference>
<comment type="caution">
    <text evidence="4">The sequence shown here is derived from an EMBL/GenBank/DDBJ whole genome shotgun (WGS) entry which is preliminary data.</text>
</comment>
<keyword evidence="1" id="KW-0808">Transferase</keyword>
<dbReference type="Proteomes" id="UP001328107">
    <property type="component" value="Unassembled WGS sequence"/>
</dbReference>
<feature type="non-terminal residue" evidence="4">
    <location>
        <position position="1"/>
    </location>
</feature>
<evidence type="ECO:0000256" key="2">
    <source>
        <dbReference type="ARBA" id="ARBA00022741"/>
    </source>
</evidence>
<keyword evidence="5" id="KW-1185">Reference proteome</keyword>
<evidence type="ECO:0000259" key="3">
    <source>
        <dbReference type="Pfam" id="PF07959"/>
    </source>
</evidence>
<dbReference type="InterPro" id="IPR012887">
    <property type="entry name" value="GDP_fucose_pyrophosphorylase"/>
</dbReference>
<evidence type="ECO:0000313" key="4">
    <source>
        <dbReference type="EMBL" id="GMR44487.1"/>
    </source>
</evidence>
<keyword evidence="2" id="KW-0547">Nucleotide-binding</keyword>
<dbReference type="Pfam" id="PF07959">
    <property type="entry name" value="Fucose_pyrophosphorylase"/>
    <property type="match status" value="1"/>
</dbReference>
<accession>A0AAN4ZU04</accession>
<evidence type="ECO:0000256" key="1">
    <source>
        <dbReference type="ARBA" id="ARBA00022679"/>
    </source>
</evidence>
<protein>
    <recommendedName>
        <fullName evidence="3">GDP-fucose pyrophosphorylase domain-containing protein</fullName>
    </recommendedName>
</protein>
<feature type="domain" description="GDP-fucose pyrophosphorylase" evidence="3">
    <location>
        <begin position="40"/>
        <end position="182"/>
    </location>
</feature>
<organism evidence="4 5">
    <name type="scientific">Pristionchus mayeri</name>
    <dbReference type="NCBI Taxonomy" id="1317129"/>
    <lineage>
        <taxon>Eukaryota</taxon>
        <taxon>Metazoa</taxon>
        <taxon>Ecdysozoa</taxon>
        <taxon>Nematoda</taxon>
        <taxon>Chromadorea</taxon>
        <taxon>Rhabditida</taxon>
        <taxon>Rhabditina</taxon>
        <taxon>Diplogasteromorpha</taxon>
        <taxon>Diplogasteroidea</taxon>
        <taxon>Neodiplogasteridae</taxon>
        <taxon>Pristionchus</taxon>
    </lineage>
</organism>
<evidence type="ECO:0000313" key="5">
    <source>
        <dbReference type="Proteomes" id="UP001328107"/>
    </source>
</evidence>
<name>A0AAN4ZU04_9BILA</name>
<dbReference type="GO" id="GO:0042350">
    <property type="term" value="P:GDP-L-fucose biosynthetic process"/>
    <property type="evidence" value="ECO:0007669"/>
    <property type="project" value="UniProtKB-ARBA"/>
</dbReference>
<proteinExistence type="predicted"/>
<dbReference type="EMBL" id="BTRK01000003">
    <property type="protein sequence ID" value="GMR44487.1"/>
    <property type="molecule type" value="Genomic_DNA"/>
</dbReference>
<sequence length="238" mass="26770">DRCFPPSVPVFSSLLRISSRICLRISNRSRKTLTVYYSCIDPPLEVARNHGVYVVDEESGELLRVLQKPSEEEMRESGGVRGDEDSPWCFTESSYFLSSRLVSSLLDHVGDLHEMEICTYGDFLRPLGKGKGDLSSIDSSSDLAAWHRALYACFNECKTELVDCGPSSFFHFGSLKECREHWYGVMGGREIPVHSTWEFKIGHGSIVDYNNLPPTPFMVVGRGASFRDVTSVGMRRLL</sequence>